<evidence type="ECO:0000313" key="3">
    <source>
        <dbReference type="Proteomes" id="UP000000305"/>
    </source>
</evidence>
<protein>
    <submittedName>
        <fullName evidence="2">Uncharacterized protein</fullName>
    </submittedName>
</protein>
<keyword evidence="3" id="KW-1185">Reference proteome</keyword>
<dbReference type="PhylomeDB" id="E9G7Y7"/>
<evidence type="ECO:0000313" key="2">
    <source>
        <dbReference type="EMBL" id="EFX84562.1"/>
    </source>
</evidence>
<dbReference type="KEGG" id="dpx:DAPPUDRAFT_314924"/>
<evidence type="ECO:0000256" key="1">
    <source>
        <dbReference type="SAM" id="MobiDB-lite"/>
    </source>
</evidence>
<dbReference type="HOGENOM" id="CLU_1929668_0_0_1"/>
<accession>E9G7Y7</accession>
<organism evidence="2 3">
    <name type="scientific">Daphnia pulex</name>
    <name type="common">Water flea</name>
    <dbReference type="NCBI Taxonomy" id="6669"/>
    <lineage>
        <taxon>Eukaryota</taxon>
        <taxon>Metazoa</taxon>
        <taxon>Ecdysozoa</taxon>
        <taxon>Arthropoda</taxon>
        <taxon>Crustacea</taxon>
        <taxon>Branchiopoda</taxon>
        <taxon>Diplostraca</taxon>
        <taxon>Cladocera</taxon>
        <taxon>Anomopoda</taxon>
        <taxon>Daphniidae</taxon>
        <taxon>Daphnia</taxon>
    </lineage>
</organism>
<name>E9G7Y7_DAPPU</name>
<dbReference type="EMBL" id="GL732534">
    <property type="protein sequence ID" value="EFX84562.1"/>
    <property type="molecule type" value="Genomic_DNA"/>
</dbReference>
<reference evidence="2 3" key="1">
    <citation type="journal article" date="2011" name="Science">
        <title>The ecoresponsive genome of Daphnia pulex.</title>
        <authorList>
            <person name="Colbourne J.K."/>
            <person name="Pfrender M.E."/>
            <person name="Gilbert D."/>
            <person name="Thomas W.K."/>
            <person name="Tucker A."/>
            <person name="Oakley T.H."/>
            <person name="Tokishita S."/>
            <person name="Aerts A."/>
            <person name="Arnold G.J."/>
            <person name="Basu M.K."/>
            <person name="Bauer D.J."/>
            <person name="Caceres C.E."/>
            <person name="Carmel L."/>
            <person name="Casola C."/>
            <person name="Choi J.H."/>
            <person name="Detter J.C."/>
            <person name="Dong Q."/>
            <person name="Dusheyko S."/>
            <person name="Eads B.D."/>
            <person name="Frohlich T."/>
            <person name="Geiler-Samerotte K.A."/>
            <person name="Gerlach D."/>
            <person name="Hatcher P."/>
            <person name="Jogdeo S."/>
            <person name="Krijgsveld J."/>
            <person name="Kriventseva E.V."/>
            <person name="Kultz D."/>
            <person name="Laforsch C."/>
            <person name="Lindquist E."/>
            <person name="Lopez J."/>
            <person name="Manak J.R."/>
            <person name="Muller J."/>
            <person name="Pangilinan J."/>
            <person name="Patwardhan R.P."/>
            <person name="Pitluck S."/>
            <person name="Pritham E.J."/>
            <person name="Rechtsteiner A."/>
            <person name="Rho M."/>
            <person name="Rogozin I.B."/>
            <person name="Sakarya O."/>
            <person name="Salamov A."/>
            <person name="Schaack S."/>
            <person name="Shapiro H."/>
            <person name="Shiga Y."/>
            <person name="Skalitzky C."/>
            <person name="Smith Z."/>
            <person name="Souvorov A."/>
            <person name="Sung W."/>
            <person name="Tang Z."/>
            <person name="Tsuchiya D."/>
            <person name="Tu H."/>
            <person name="Vos H."/>
            <person name="Wang M."/>
            <person name="Wolf Y.I."/>
            <person name="Yamagata H."/>
            <person name="Yamada T."/>
            <person name="Ye Y."/>
            <person name="Shaw J.R."/>
            <person name="Andrews J."/>
            <person name="Crease T.J."/>
            <person name="Tang H."/>
            <person name="Lucas S.M."/>
            <person name="Robertson H.M."/>
            <person name="Bork P."/>
            <person name="Koonin E.V."/>
            <person name="Zdobnov E.M."/>
            <person name="Grigoriev I.V."/>
            <person name="Lynch M."/>
            <person name="Boore J.L."/>
        </authorList>
    </citation>
    <scope>NUCLEOTIDE SEQUENCE [LARGE SCALE GENOMIC DNA]</scope>
</reference>
<dbReference type="Proteomes" id="UP000000305">
    <property type="component" value="Unassembled WGS sequence"/>
</dbReference>
<feature type="region of interest" description="Disordered" evidence="1">
    <location>
        <begin position="55"/>
        <end position="81"/>
    </location>
</feature>
<gene>
    <name evidence="2" type="ORF">DAPPUDRAFT_314924</name>
</gene>
<proteinExistence type="predicted"/>
<sequence>MHWLSARYLIKLSHKAQQENYQLAQKHYLNPKTWPPRSTPNVTLLIEDLKTRNSPNRLFSADPDYSTQLKPPPPLATAPHGKLWFPMKKSEVSANPPKARAIFNNWISQIKPTTIVGCTDGSVTQEASSCA</sequence>
<dbReference type="AlphaFoldDB" id="E9G7Y7"/>
<dbReference type="InParanoid" id="E9G7Y7"/>